<comment type="caution">
    <text evidence="1">The sequence shown here is derived from an EMBL/GenBank/DDBJ whole genome shotgun (WGS) entry which is preliminary data.</text>
</comment>
<accession>A0A939DH84</accession>
<reference evidence="1" key="1">
    <citation type="submission" date="2021-02" db="EMBL/GenBank/DDBJ databases">
        <title>PHA producing bacteria isolated from coastal sediment in Guangdong, Shenzhen.</title>
        <authorList>
            <person name="Zheng W."/>
            <person name="Yu S."/>
            <person name="Huang Y."/>
        </authorList>
    </citation>
    <scope>NUCLEOTIDE SEQUENCE</scope>
    <source>
        <strain evidence="1">TN14-10</strain>
    </source>
</reference>
<keyword evidence="2" id="KW-1185">Reference proteome</keyword>
<sequence length="244" mass="27781">MRKQSRPEHRNGTIPVPGRRHGALYLLTRALRRLIPGVSIRYYWLVVQAVADSPRLPRKASSRGLGVEVVPQSQYQAQWFPRSEKIVASRYAQGAVCFVAFAGDGQAAGCIWIVPGRYDEDEVRCRFVPAPEGESAWDFDVFIHPKYRLGRTFLYLWDAADDWMRNRGIHWSASRIDGFNAESLKAHRSMGARRVGRAYFLCIGNRYLSTGDNGWQLAFLPGFPWIHCSRTRRPEVLVDAGRDG</sequence>
<dbReference type="AlphaFoldDB" id="A0A939DH84"/>
<organism evidence="1 2">
    <name type="scientific">Parahaliea mediterranea</name>
    <dbReference type="NCBI Taxonomy" id="651086"/>
    <lineage>
        <taxon>Bacteria</taxon>
        <taxon>Pseudomonadati</taxon>
        <taxon>Pseudomonadota</taxon>
        <taxon>Gammaproteobacteria</taxon>
        <taxon>Cellvibrionales</taxon>
        <taxon>Halieaceae</taxon>
        <taxon>Parahaliea</taxon>
    </lineage>
</organism>
<name>A0A939DH84_9GAMM</name>
<dbReference type="EMBL" id="JAFKCZ010000008">
    <property type="protein sequence ID" value="MBN7797427.1"/>
    <property type="molecule type" value="Genomic_DNA"/>
</dbReference>
<proteinExistence type="predicted"/>
<protein>
    <submittedName>
        <fullName evidence="1">GNAT family N-acetyltransferase</fullName>
    </submittedName>
</protein>
<dbReference type="RefSeq" id="WP_206560874.1">
    <property type="nucleotide sequence ID" value="NZ_JAFKCZ010000008.1"/>
</dbReference>
<evidence type="ECO:0000313" key="1">
    <source>
        <dbReference type="EMBL" id="MBN7797427.1"/>
    </source>
</evidence>
<dbReference type="InterPro" id="IPR016181">
    <property type="entry name" value="Acyl_CoA_acyltransferase"/>
</dbReference>
<gene>
    <name evidence="1" type="ORF">JYP50_12535</name>
</gene>
<dbReference type="Gene3D" id="3.40.630.30">
    <property type="match status" value="1"/>
</dbReference>
<evidence type="ECO:0000313" key="2">
    <source>
        <dbReference type="Proteomes" id="UP000664303"/>
    </source>
</evidence>
<dbReference type="SUPFAM" id="SSF55729">
    <property type="entry name" value="Acyl-CoA N-acyltransferases (Nat)"/>
    <property type="match status" value="1"/>
</dbReference>
<dbReference type="Proteomes" id="UP000664303">
    <property type="component" value="Unassembled WGS sequence"/>
</dbReference>